<feature type="transmembrane region" description="Helical" evidence="7">
    <location>
        <begin position="97"/>
        <end position="116"/>
    </location>
</feature>
<dbReference type="AlphaFoldDB" id="A0A8K0PB00"/>
<sequence>MYPEQSASRPASQDGGTQAIKASPDISLHSLRPDMETNSNQIRGPPAVEADPFGDESGEGVHYKTLRWWQCSLLMIAETISLGILSLPAVISKMGFIPGVLLIVGFGAMATYSGYITGQFKMAHPSVHSFADAGYMIFGKWGEHIISIAQALVFIFIMAAHILAFSIMMNVLTNHATCSLIFASAGTILSFLLSMPRTLRSTSLLSAFSCVSITLSVLITMVGVSLLHPHGSPSTTLITLPVPTTTQSYAIGISNIVIAFTGHTAYFSFISELRRPEDFPKALALLQTMAITFYVVVAVVIYYYAGEGVASPALGSASPRVRKVAYGIAAPTIVVAGVVNSHVCVKNIYVRMWRGTEVMKQRGGRAVGSWLGLTAGTWVLAFLIAESIPVFHELLGIMGALFCSWFSLGLPAGFWLWLNRGRWMQGWRKRCLTGVNVGICGCCLVVCILGTYGSIKSIMASSAFQKPFSCADNSS</sequence>
<dbReference type="FunFam" id="1.20.1740.10:FF:000039">
    <property type="entry name" value="Neutral amino acid transporter (Eurofung)"/>
    <property type="match status" value="1"/>
</dbReference>
<keyword evidence="4 7" id="KW-1133">Transmembrane helix</keyword>
<feature type="region of interest" description="Disordered" evidence="6">
    <location>
        <begin position="1"/>
        <end position="54"/>
    </location>
</feature>
<dbReference type="PANTHER" id="PTHR22950">
    <property type="entry name" value="AMINO ACID TRANSPORTER"/>
    <property type="match status" value="1"/>
</dbReference>
<dbReference type="GO" id="GO:0016020">
    <property type="term" value="C:membrane"/>
    <property type="evidence" value="ECO:0007669"/>
    <property type="project" value="UniProtKB-SubCell"/>
</dbReference>
<feature type="transmembrane region" description="Helical" evidence="7">
    <location>
        <begin position="248"/>
        <end position="270"/>
    </location>
</feature>
<proteinExistence type="inferred from homology"/>
<organism evidence="9 10">
    <name type="scientific">Elsinoe batatas</name>
    <dbReference type="NCBI Taxonomy" id="2601811"/>
    <lineage>
        <taxon>Eukaryota</taxon>
        <taxon>Fungi</taxon>
        <taxon>Dikarya</taxon>
        <taxon>Ascomycota</taxon>
        <taxon>Pezizomycotina</taxon>
        <taxon>Dothideomycetes</taxon>
        <taxon>Dothideomycetidae</taxon>
        <taxon>Myriangiales</taxon>
        <taxon>Elsinoaceae</taxon>
        <taxon>Elsinoe</taxon>
    </lineage>
</organism>
<dbReference type="PANTHER" id="PTHR22950:SF479">
    <property type="entry name" value="AMINO ACID TRANSPORTER (EUROFUNG)-RELATED"/>
    <property type="match status" value="1"/>
</dbReference>
<name>A0A8K0PB00_9PEZI</name>
<evidence type="ECO:0000256" key="6">
    <source>
        <dbReference type="SAM" id="MobiDB-lite"/>
    </source>
</evidence>
<evidence type="ECO:0000256" key="1">
    <source>
        <dbReference type="ARBA" id="ARBA00004141"/>
    </source>
</evidence>
<dbReference type="GO" id="GO:0015179">
    <property type="term" value="F:L-amino acid transmembrane transporter activity"/>
    <property type="evidence" value="ECO:0007669"/>
    <property type="project" value="TreeGrafter"/>
</dbReference>
<feature type="domain" description="Amino acid transporter transmembrane" evidence="8">
    <location>
        <begin position="65"/>
        <end position="455"/>
    </location>
</feature>
<evidence type="ECO:0000256" key="4">
    <source>
        <dbReference type="ARBA" id="ARBA00022989"/>
    </source>
</evidence>
<gene>
    <name evidence="9" type="ORF">KVT40_009372</name>
</gene>
<keyword evidence="10" id="KW-1185">Reference proteome</keyword>
<evidence type="ECO:0000313" key="9">
    <source>
        <dbReference type="EMBL" id="KAG8622861.1"/>
    </source>
</evidence>
<feature type="transmembrane region" description="Helical" evidence="7">
    <location>
        <begin position="73"/>
        <end position="91"/>
    </location>
</feature>
<evidence type="ECO:0000256" key="2">
    <source>
        <dbReference type="ARBA" id="ARBA00008066"/>
    </source>
</evidence>
<feature type="transmembrane region" description="Helical" evidence="7">
    <location>
        <begin position="145"/>
        <end position="168"/>
    </location>
</feature>
<feature type="transmembrane region" description="Helical" evidence="7">
    <location>
        <begin position="397"/>
        <end position="418"/>
    </location>
</feature>
<evidence type="ECO:0000259" key="8">
    <source>
        <dbReference type="Pfam" id="PF01490"/>
    </source>
</evidence>
<feature type="transmembrane region" description="Helical" evidence="7">
    <location>
        <begin position="282"/>
        <end position="304"/>
    </location>
</feature>
<protein>
    <recommendedName>
        <fullName evidence="8">Amino acid transporter transmembrane domain-containing protein</fullName>
    </recommendedName>
</protein>
<dbReference type="Gene3D" id="1.20.1740.10">
    <property type="entry name" value="Amino acid/polyamine transporter I"/>
    <property type="match status" value="1"/>
</dbReference>
<reference evidence="9" key="1">
    <citation type="submission" date="2021-07" db="EMBL/GenBank/DDBJ databases">
        <title>Elsinoe batatas strain:CRI-CJ2 Genome sequencing and assembly.</title>
        <authorList>
            <person name="Huang L."/>
        </authorList>
    </citation>
    <scope>NUCLEOTIDE SEQUENCE</scope>
    <source>
        <strain evidence="9">CRI-CJ2</strain>
    </source>
</reference>
<evidence type="ECO:0000256" key="5">
    <source>
        <dbReference type="ARBA" id="ARBA00023136"/>
    </source>
</evidence>
<keyword evidence="5 7" id="KW-0472">Membrane</keyword>
<feature type="transmembrane region" description="Helical" evidence="7">
    <location>
        <begin position="366"/>
        <end position="385"/>
    </location>
</feature>
<feature type="transmembrane region" description="Helical" evidence="7">
    <location>
        <begin position="205"/>
        <end position="228"/>
    </location>
</feature>
<dbReference type="InterPro" id="IPR013057">
    <property type="entry name" value="AA_transpt_TM"/>
</dbReference>
<feature type="transmembrane region" description="Helical" evidence="7">
    <location>
        <begin position="430"/>
        <end position="452"/>
    </location>
</feature>
<feature type="transmembrane region" description="Helical" evidence="7">
    <location>
        <begin position="174"/>
        <end position="193"/>
    </location>
</feature>
<dbReference type="EMBL" id="JAESVG020000012">
    <property type="protein sequence ID" value="KAG8622861.1"/>
    <property type="molecule type" value="Genomic_DNA"/>
</dbReference>
<feature type="compositionally biased region" description="Polar residues" evidence="6">
    <location>
        <begin position="1"/>
        <end position="16"/>
    </location>
</feature>
<accession>A0A8K0PB00</accession>
<evidence type="ECO:0000313" key="10">
    <source>
        <dbReference type="Proteomes" id="UP000809789"/>
    </source>
</evidence>
<dbReference type="Pfam" id="PF01490">
    <property type="entry name" value="Aa_trans"/>
    <property type="match status" value="1"/>
</dbReference>
<feature type="transmembrane region" description="Helical" evidence="7">
    <location>
        <begin position="324"/>
        <end position="345"/>
    </location>
</feature>
<evidence type="ECO:0000256" key="3">
    <source>
        <dbReference type="ARBA" id="ARBA00022692"/>
    </source>
</evidence>
<dbReference type="OrthoDB" id="294730at2759"/>
<comment type="subcellular location">
    <subcellularLocation>
        <location evidence="1">Membrane</location>
        <topology evidence="1">Multi-pass membrane protein</topology>
    </subcellularLocation>
</comment>
<comment type="caution">
    <text evidence="9">The sequence shown here is derived from an EMBL/GenBank/DDBJ whole genome shotgun (WGS) entry which is preliminary data.</text>
</comment>
<evidence type="ECO:0000256" key="7">
    <source>
        <dbReference type="SAM" id="Phobius"/>
    </source>
</evidence>
<dbReference type="Proteomes" id="UP000809789">
    <property type="component" value="Unassembled WGS sequence"/>
</dbReference>
<keyword evidence="3 7" id="KW-0812">Transmembrane</keyword>
<comment type="similarity">
    <text evidence="2">Belongs to the amino acid/polyamine transporter 2 family.</text>
</comment>